<sequence>MRPYLLWHRRYDDDRAHAWLRDLATETIHTFPEARPDRGRH</sequence>
<dbReference type="RefSeq" id="WP_329404353.1">
    <property type="nucleotide sequence ID" value="NZ_CP109019.1"/>
</dbReference>
<proteinExistence type="predicted"/>
<evidence type="ECO:0000313" key="2">
    <source>
        <dbReference type="Proteomes" id="UP001432060"/>
    </source>
</evidence>
<evidence type="ECO:0008006" key="3">
    <source>
        <dbReference type="Google" id="ProtNLM"/>
    </source>
</evidence>
<gene>
    <name evidence="1" type="ORF">OG515_36610</name>
</gene>
<name>A0ABZ1XUX3_9ACTN</name>
<protein>
    <recommendedName>
        <fullName evidence="3">Transcriptional regulator</fullName>
    </recommendedName>
</protein>
<reference evidence="1" key="1">
    <citation type="submission" date="2022-10" db="EMBL/GenBank/DDBJ databases">
        <title>The complete genomes of actinobacterial strains from the NBC collection.</title>
        <authorList>
            <person name="Joergensen T.S."/>
            <person name="Alvarez Arevalo M."/>
            <person name="Sterndorff E.B."/>
            <person name="Faurdal D."/>
            <person name="Vuksanovic O."/>
            <person name="Mourched A.-S."/>
            <person name="Charusanti P."/>
            <person name="Shaw S."/>
            <person name="Blin K."/>
            <person name="Weber T."/>
        </authorList>
    </citation>
    <scope>NUCLEOTIDE SEQUENCE</scope>
    <source>
        <strain evidence="1">NBC_00668</strain>
    </source>
</reference>
<dbReference type="EMBL" id="CP109019">
    <property type="protein sequence ID" value="WUT87343.1"/>
    <property type="molecule type" value="Genomic_DNA"/>
</dbReference>
<keyword evidence="2" id="KW-1185">Reference proteome</keyword>
<evidence type="ECO:0000313" key="1">
    <source>
        <dbReference type="EMBL" id="WUT87343.1"/>
    </source>
</evidence>
<accession>A0ABZ1XUX3</accession>
<dbReference type="Proteomes" id="UP001432060">
    <property type="component" value="Chromosome"/>
</dbReference>
<organism evidence="1 2">
    <name type="scientific">Streptomyces melanogenes</name>
    <dbReference type="NCBI Taxonomy" id="67326"/>
    <lineage>
        <taxon>Bacteria</taxon>
        <taxon>Bacillati</taxon>
        <taxon>Actinomycetota</taxon>
        <taxon>Actinomycetes</taxon>
        <taxon>Kitasatosporales</taxon>
        <taxon>Streptomycetaceae</taxon>
        <taxon>Streptomyces</taxon>
    </lineage>
</organism>